<proteinExistence type="inferred from homology"/>
<name>A0ABT5KR34_9BURK</name>
<keyword evidence="2" id="KW-0413">Isomerase</keyword>
<accession>A0ABT5KR34</accession>
<comment type="similarity">
    <text evidence="1">Belongs to the aspartate/glutamate racemases family.</text>
</comment>
<sequence>MKSIGLIGGMSWESTTLYYQIINREVAKRLGGLRSAPLHLISLDFEQVVAGQKAGDWDGLAALLSDAAQRLQTAGADCVLIGTNTMHRVAEPVQAAIGVPLLHIADVTAEAIVKAGCKRVALLGTRYTMEQPFYVERLARYGIECVVPDEADRAEVHRVIFEELCKGECSAQSRQGLMDIIARQVARGAEGVILGCTELPLTLSQANVAQPLFDTTALHALAAVDFALGTAHGDWRLPEAA</sequence>
<dbReference type="Gene3D" id="3.40.50.1860">
    <property type="match status" value="2"/>
</dbReference>
<dbReference type="NCBIfam" id="TIGR00035">
    <property type="entry name" value="asp_race"/>
    <property type="match status" value="1"/>
</dbReference>
<dbReference type="PANTHER" id="PTHR21198:SF7">
    <property type="entry name" value="ASPARTATE-GLUTAMATE RACEMASE FAMILY"/>
    <property type="match status" value="1"/>
</dbReference>
<evidence type="ECO:0000256" key="2">
    <source>
        <dbReference type="ARBA" id="ARBA00023235"/>
    </source>
</evidence>
<evidence type="ECO:0000313" key="4">
    <source>
        <dbReference type="Proteomes" id="UP001219862"/>
    </source>
</evidence>
<keyword evidence="4" id="KW-1185">Reference proteome</keyword>
<organism evidence="3 4">
    <name type="scientific">Roseateles koreensis</name>
    <dbReference type="NCBI Taxonomy" id="2987526"/>
    <lineage>
        <taxon>Bacteria</taxon>
        <taxon>Pseudomonadati</taxon>
        <taxon>Pseudomonadota</taxon>
        <taxon>Betaproteobacteria</taxon>
        <taxon>Burkholderiales</taxon>
        <taxon>Sphaerotilaceae</taxon>
        <taxon>Roseateles</taxon>
    </lineage>
</organism>
<dbReference type="PANTHER" id="PTHR21198">
    <property type="entry name" value="GLUTAMATE RACEMASE"/>
    <property type="match status" value="1"/>
</dbReference>
<gene>
    <name evidence="3" type="ORF">PRZ01_09305</name>
</gene>
<protein>
    <submittedName>
        <fullName evidence="3">Aspartate/glutamate racemase family protein</fullName>
    </submittedName>
</protein>
<reference evidence="3 4" key="1">
    <citation type="submission" date="2022-10" db="EMBL/GenBank/DDBJ databases">
        <title>paucibacter sp. hw8 Genome sequencing.</title>
        <authorList>
            <person name="Park S."/>
        </authorList>
    </citation>
    <scope>NUCLEOTIDE SEQUENCE [LARGE SCALE GENOMIC DNA]</scope>
    <source>
        <strain evidence="4">hw8</strain>
    </source>
</reference>
<dbReference type="SUPFAM" id="SSF53681">
    <property type="entry name" value="Aspartate/glutamate racemase"/>
    <property type="match status" value="2"/>
</dbReference>
<evidence type="ECO:0000256" key="1">
    <source>
        <dbReference type="ARBA" id="ARBA00007847"/>
    </source>
</evidence>
<dbReference type="RefSeq" id="WP_273596502.1">
    <property type="nucleotide sequence ID" value="NZ_JAQQXS010000007.1"/>
</dbReference>
<comment type="caution">
    <text evidence="3">The sequence shown here is derived from an EMBL/GenBank/DDBJ whole genome shotgun (WGS) entry which is preliminary data.</text>
</comment>
<dbReference type="InterPro" id="IPR015942">
    <property type="entry name" value="Asp/Glu/hydantoin_racemase"/>
</dbReference>
<dbReference type="Pfam" id="PF01177">
    <property type="entry name" value="Asp_Glu_race"/>
    <property type="match status" value="1"/>
</dbReference>
<evidence type="ECO:0000313" key="3">
    <source>
        <dbReference type="EMBL" id="MDC8785385.1"/>
    </source>
</evidence>
<dbReference type="InterPro" id="IPR001920">
    <property type="entry name" value="Asp/Glu_race"/>
</dbReference>
<dbReference type="Proteomes" id="UP001219862">
    <property type="component" value="Unassembled WGS sequence"/>
</dbReference>
<dbReference type="InterPro" id="IPR004380">
    <property type="entry name" value="Asp_race"/>
</dbReference>
<dbReference type="EMBL" id="JAQQXS010000007">
    <property type="protein sequence ID" value="MDC8785385.1"/>
    <property type="molecule type" value="Genomic_DNA"/>
</dbReference>